<keyword evidence="2" id="KW-0175">Coiled coil</keyword>
<gene>
    <name evidence="5" type="ORF">C8N46_10625</name>
</gene>
<organism evidence="5 6">
    <name type="scientific">Kordia periserrulae</name>
    <dbReference type="NCBI Taxonomy" id="701523"/>
    <lineage>
        <taxon>Bacteria</taxon>
        <taxon>Pseudomonadati</taxon>
        <taxon>Bacteroidota</taxon>
        <taxon>Flavobacteriia</taxon>
        <taxon>Flavobacteriales</taxon>
        <taxon>Flavobacteriaceae</taxon>
        <taxon>Kordia</taxon>
    </lineage>
</organism>
<dbReference type="Gene3D" id="6.10.250.3150">
    <property type="match status" value="1"/>
</dbReference>
<accession>A0A2T6BWD2</accession>
<dbReference type="InterPro" id="IPR016047">
    <property type="entry name" value="M23ase_b-sheet_dom"/>
</dbReference>
<comment type="caution">
    <text evidence="5">The sequence shown here is derived from an EMBL/GenBank/DDBJ whole genome shotgun (WGS) entry which is preliminary data.</text>
</comment>
<evidence type="ECO:0000259" key="4">
    <source>
        <dbReference type="Pfam" id="PF01551"/>
    </source>
</evidence>
<protein>
    <submittedName>
        <fullName evidence="5">Septal ring factor EnvC (AmiA/AmiB activator)</fullName>
    </submittedName>
</protein>
<feature type="signal peptide" evidence="3">
    <location>
        <begin position="1"/>
        <end position="27"/>
    </location>
</feature>
<dbReference type="EMBL" id="QBKT01000006">
    <property type="protein sequence ID" value="PTX60381.1"/>
    <property type="molecule type" value="Genomic_DNA"/>
</dbReference>
<dbReference type="OrthoDB" id="9815884at2"/>
<sequence>MKLKISKHLYQKVIVVFLLLVSTASMAQEEKKKELEAMRLRLQKEIQLINKLIRKNTSKTKFIVEDVQSINHKIRVKRDLIKIMNRETNLLTSQINDNIKKIGQLRSDLTKLKEDYAEMIRKTYKSRSQQSRLMFLLSSESFLQAYKRVQYMKQYANYRKSQGEAIVARTNELQELNKKFSEQKKEKDVLIAENRKVQQELEKEKKLQNEMLASLRKDKNKYAAQVKKKQQQADEIDRQIDKIIRDAIASSNKKAGNTSTSKTYALTPEAKAIGNSFAANKGKHIWPVSEGTKVRGYGNYRDVVNPNVTRVSNGVIIATNEGEAVRAVYDGEVTRIFTTNEGVKCILIRHGSYFTTYFGLKTVSVMTGDKVSKKQEIGKMYTNKSTGKTELKFTVFKNTTRLNPESWLYRM</sequence>
<dbReference type="SUPFAM" id="SSF51261">
    <property type="entry name" value="Duplicated hybrid motif"/>
    <property type="match status" value="1"/>
</dbReference>
<feature type="chain" id="PRO_5015512354" evidence="3">
    <location>
        <begin position="28"/>
        <end position="411"/>
    </location>
</feature>
<evidence type="ECO:0000256" key="2">
    <source>
        <dbReference type="SAM" id="Coils"/>
    </source>
</evidence>
<feature type="domain" description="M23ase beta-sheet core" evidence="4">
    <location>
        <begin position="311"/>
        <end position="404"/>
    </location>
</feature>
<dbReference type="GO" id="GO:0004222">
    <property type="term" value="F:metalloendopeptidase activity"/>
    <property type="evidence" value="ECO:0007669"/>
    <property type="project" value="TreeGrafter"/>
</dbReference>
<name>A0A2T6BWD2_9FLAO</name>
<evidence type="ECO:0000256" key="1">
    <source>
        <dbReference type="ARBA" id="ARBA00022729"/>
    </source>
</evidence>
<evidence type="ECO:0000313" key="6">
    <source>
        <dbReference type="Proteomes" id="UP000244090"/>
    </source>
</evidence>
<evidence type="ECO:0000256" key="3">
    <source>
        <dbReference type="SAM" id="SignalP"/>
    </source>
</evidence>
<evidence type="ECO:0000313" key="5">
    <source>
        <dbReference type="EMBL" id="PTX60381.1"/>
    </source>
</evidence>
<dbReference type="CDD" id="cd12797">
    <property type="entry name" value="M23_peptidase"/>
    <property type="match status" value="1"/>
</dbReference>
<dbReference type="PANTHER" id="PTHR21666">
    <property type="entry name" value="PEPTIDASE-RELATED"/>
    <property type="match status" value="1"/>
</dbReference>
<dbReference type="Gene3D" id="2.70.70.10">
    <property type="entry name" value="Glucose Permease (Domain IIA)"/>
    <property type="match status" value="1"/>
</dbReference>
<proteinExistence type="predicted"/>
<dbReference type="AlphaFoldDB" id="A0A2T6BWD2"/>
<dbReference type="InterPro" id="IPR050570">
    <property type="entry name" value="Cell_wall_metabolism_enzyme"/>
</dbReference>
<keyword evidence="6" id="KW-1185">Reference proteome</keyword>
<keyword evidence="1 3" id="KW-0732">Signal</keyword>
<feature type="coiled-coil region" evidence="2">
    <location>
        <begin position="25"/>
        <end position="55"/>
    </location>
</feature>
<reference evidence="5 6" key="1">
    <citation type="submission" date="2018-04" db="EMBL/GenBank/DDBJ databases">
        <title>Genomic Encyclopedia of Archaeal and Bacterial Type Strains, Phase II (KMG-II): from individual species to whole genera.</title>
        <authorList>
            <person name="Goeker M."/>
        </authorList>
    </citation>
    <scope>NUCLEOTIDE SEQUENCE [LARGE SCALE GENOMIC DNA]</scope>
    <source>
        <strain evidence="5 6">DSM 25731</strain>
    </source>
</reference>
<dbReference type="PANTHER" id="PTHR21666:SF289">
    <property type="entry name" value="L-ALA--D-GLU ENDOPEPTIDASE"/>
    <property type="match status" value="1"/>
</dbReference>
<feature type="coiled-coil region" evidence="2">
    <location>
        <begin position="166"/>
        <end position="246"/>
    </location>
</feature>
<dbReference type="Proteomes" id="UP000244090">
    <property type="component" value="Unassembled WGS sequence"/>
</dbReference>
<dbReference type="InterPro" id="IPR011055">
    <property type="entry name" value="Dup_hybrid_motif"/>
</dbReference>
<dbReference type="RefSeq" id="WP_108115328.1">
    <property type="nucleotide sequence ID" value="NZ_QBKT01000006.1"/>
</dbReference>
<dbReference type="Pfam" id="PF01551">
    <property type="entry name" value="Peptidase_M23"/>
    <property type="match status" value="1"/>
</dbReference>